<dbReference type="InterPro" id="IPR045534">
    <property type="entry name" value="DUF6428"/>
</dbReference>
<keyword evidence="2" id="KW-1185">Reference proteome</keyword>
<dbReference type="RefSeq" id="WP_236132500.1">
    <property type="nucleotide sequence ID" value="NZ_JAKGTH010000006.1"/>
</dbReference>
<dbReference type="EMBL" id="JAKGTH010000006">
    <property type="protein sequence ID" value="MCF4100352.1"/>
    <property type="molecule type" value="Genomic_DNA"/>
</dbReference>
<dbReference type="Pfam" id="PF20001">
    <property type="entry name" value="DUF6428"/>
    <property type="match status" value="1"/>
</dbReference>
<evidence type="ECO:0000313" key="1">
    <source>
        <dbReference type="EMBL" id="MCF4100352.1"/>
    </source>
</evidence>
<protein>
    <submittedName>
        <fullName evidence="1">DUF6428 family protein</fullName>
    </submittedName>
</protein>
<gene>
    <name evidence="1" type="ORF">L1I30_01615</name>
</gene>
<dbReference type="Proteomes" id="UP001179363">
    <property type="component" value="Unassembled WGS sequence"/>
</dbReference>
<evidence type="ECO:0000313" key="2">
    <source>
        <dbReference type="Proteomes" id="UP001179363"/>
    </source>
</evidence>
<organism evidence="1 2">
    <name type="scientific">Gillisia lutea</name>
    <dbReference type="NCBI Taxonomy" id="2909668"/>
    <lineage>
        <taxon>Bacteria</taxon>
        <taxon>Pseudomonadati</taxon>
        <taxon>Bacteroidota</taxon>
        <taxon>Flavobacteriia</taxon>
        <taxon>Flavobacteriales</taxon>
        <taxon>Flavobacteriaceae</taxon>
        <taxon>Gillisia</taxon>
    </lineage>
</organism>
<proteinExistence type="predicted"/>
<sequence>METRDLFKLLEQHRDKSLLFEYAPNLLVQANYHITEVKHLKIDAVDCGGQEDSWRETIIQLWESPEEIGKRDFMLVNKALEILERVGKMKAFVSSAIIKFEYGNDSFHTAQLEVHDHRILQDQLILELHVPSTACKAQELCGVPQEKKEMDLDTLTSCTPGTGCC</sequence>
<accession>A0ABS9EBY1</accession>
<reference evidence="1" key="1">
    <citation type="submission" date="2022-01" db="EMBL/GenBank/DDBJ databases">
        <title>Gillisia lutea sp. nov., isolated from marine plastic residues from the Malvarosa beach (Valencia, Spain).</title>
        <authorList>
            <person name="Vidal-Verdu A."/>
            <person name="Molina-Menor E."/>
            <person name="Satari L."/>
            <person name="Pascual J."/>
            <person name="Pereto J."/>
            <person name="Porcar M."/>
        </authorList>
    </citation>
    <scope>NUCLEOTIDE SEQUENCE</scope>
    <source>
        <strain evidence="1">M10.2A</strain>
    </source>
</reference>
<comment type="caution">
    <text evidence="1">The sequence shown here is derived from an EMBL/GenBank/DDBJ whole genome shotgun (WGS) entry which is preliminary data.</text>
</comment>
<name>A0ABS9EBY1_9FLAO</name>